<dbReference type="EMBL" id="JBBBZM010000112">
    <property type="protein sequence ID" value="KAL0633817.1"/>
    <property type="molecule type" value="Genomic_DNA"/>
</dbReference>
<feature type="compositionally biased region" description="Low complexity" evidence="1">
    <location>
        <begin position="23"/>
        <end position="34"/>
    </location>
</feature>
<evidence type="ECO:0000313" key="2">
    <source>
        <dbReference type="EMBL" id="KAL0633817.1"/>
    </source>
</evidence>
<feature type="region of interest" description="Disordered" evidence="1">
    <location>
        <begin position="1"/>
        <end position="46"/>
    </location>
</feature>
<organism evidence="2 3">
    <name type="scientific">Discina gigas</name>
    <dbReference type="NCBI Taxonomy" id="1032678"/>
    <lineage>
        <taxon>Eukaryota</taxon>
        <taxon>Fungi</taxon>
        <taxon>Dikarya</taxon>
        <taxon>Ascomycota</taxon>
        <taxon>Pezizomycotina</taxon>
        <taxon>Pezizomycetes</taxon>
        <taxon>Pezizales</taxon>
        <taxon>Discinaceae</taxon>
        <taxon>Discina</taxon>
    </lineage>
</organism>
<name>A0ABR3GCX2_9PEZI</name>
<dbReference type="Proteomes" id="UP001447188">
    <property type="component" value="Unassembled WGS sequence"/>
</dbReference>
<evidence type="ECO:0000313" key="3">
    <source>
        <dbReference type="Proteomes" id="UP001447188"/>
    </source>
</evidence>
<evidence type="ECO:0000256" key="1">
    <source>
        <dbReference type="SAM" id="MobiDB-lite"/>
    </source>
</evidence>
<accession>A0ABR3GCX2</accession>
<reference evidence="2 3" key="1">
    <citation type="submission" date="2024-02" db="EMBL/GenBank/DDBJ databases">
        <title>Discinaceae phylogenomics.</title>
        <authorList>
            <person name="Dirks A.C."/>
            <person name="James T.Y."/>
        </authorList>
    </citation>
    <scope>NUCLEOTIDE SEQUENCE [LARGE SCALE GENOMIC DNA]</scope>
    <source>
        <strain evidence="2 3">ACD0624</strain>
    </source>
</reference>
<comment type="caution">
    <text evidence="2">The sequence shown here is derived from an EMBL/GenBank/DDBJ whole genome shotgun (WGS) entry which is preliminary data.</text>
</comment>
<feature type="compositionally biased region" description="Basic and acidic residues" evidence="1">
    <location>
        <begin position="7"/>
        <end position="22"/>
    </location>
</feature>
<sequence length="221" mass="23897">MSSVHLDMSETREDDWVADRDTLLPGPAPLSSPSTNQPSRSPKAAMNKAISKVLAAITSSSDPLTGNTTRHDIRHQPTPLPIGNPSILLQKSTNRSTTRNLSPALPTHQFNPLFGAPIGGGPSFTPYNFQTSFPPLQSITPESRAGTPKRALTNPVNRATPAKRQAPTHQASMNDLLHHQNEDMTKEICELKMLITNLSNQMTNAMAALSRTVVGKVDGIH</sequence>
<gene>
    <name evidence="2" type="ORF">Q9L58_007249</name>
</gene>
<proteinExistence type="predicted"/>
<keyword evidence="3" id="KW-1185">Reference proteome</keyword>
<feature type="region of interest" description="Disordered" evidence="1">
    <location>
        <begin position="60"/>
        <end position="87"/>
    </location>
</feature>
<protein>
    <submittedName>
        <fullName evidence="2">Uncharacterized protein</fullName>
    </submittedName>
</protein>